<evidence type="ECO:0000313" key="2">
    <source>
        <dbReference type="EMBL" id="PZP55746.1"/>
    </source>
</evidence>
<dbReference type="AlphaFoldDB" id="A0A2W5HC95"/>
<comment type="caution">
    <text evidence="2">The sequence shown here is derived from an EMBL/GenBank/DDBJ whole genome shotgun (WGS) entry which is preliminary data.</text>
</comment>
<name>A0A2W5HC95_9BACT</name>
<evidence type="ECO:0000256" key="1">
    <source>
        <dbReference type="SAM" id="SignalP"/>
    </source>
</evidence>
<dbReference type="EMBL" id="QFOT01000052">
    <property type="protein sequence ID" value="PZP55746.1"/>
    <property type="molecule type" value="Genomic_DNA"/>
</dbReference>
<gene>
    <name evidence="2" type="ORF">DI586_05840</name>
</gene>
<dbReference type="Proteomes" id="UP000249739">
    <property type="component" value="Unassembled WGS sequence"/>
</dbReference>
<feature type="chain" id="PRO_5016105401" evidence="1">
    <location>
        <begin position="23"/>
        <end position="206"/>
    </location>
</feature>
<keyword evidence="1" id="KW-0732">Signal</keyword>
<reference evidence="2 3" key="1">
    <citation type="submission" date="2017-08" db="EMBL/GenBank/DDBJ databases">
        <title>Infants hospitalized years apart are colonized by the same room-sourced microbial strains.</title>
        <authorList>
            <person name="Brooks B."/>
            <person name="Olm M.R."/>
            <person name="Firek B.A."/>
            <person name="Baker R."/>
            <person name="Thomas B.C."/>
            <person name="Morowitz M.J."/>
            <person name="Banfield J.F."/>
        </authorList>
    </citation>
    <scope>NUCLEOTIDE SEQUENCE [LARGE SCALE GENOMIC DNA]</scope>
    <source>
        <strain evidence="2">S2_006_000_R2_64</strain>
    </source>
</reference>
<sequence>MALSKLGYALAFGAAVAGFAPANDYSPVSQAYASAAQASPVLSVGCMPKSELQKIVFNQQDQNAVDNGGVIQGKIGVKDQFYSVNPQGEVIFPVKTTVGYDYNGKDIGKYNYLIEADDKQACIRHVIRNENSSGVSQIAALRIDGASVVAEGHNVEKPNQIISVLMKGSGGNTFNTEISSGKPIAIRSHNREVPDRFKILASLSIK</sequence>
<evidence type="ECO:0000313" key="3">
    <source>
        <dbReference type="Proteomes" id="UP000249739"/>
    </source>
</evidence>
<proteinExistence type="predicted"/>
<protein>
    <submittedName>
        <fullName evidence="2">Uncharacterized protein</fullName>
    </submittedName>
</protein>
<feature type="signal peptide" evidence="1">
    <location>
        <begin position="1"/>
        <end position="22"/>
    </location>
</feature>
<organism evidence="2 3">
    <name type="scientific">Micavibrio aeruginosavorus</name>
    <dbReference type="NCBI Taxonomy" id="349221"/>
    <lineage>
        <taxon>Bacteria</taxon>
        <taxon>Pseudomonadati</taxon>
        <taxon>Bdellovibrionota</taxon>
        <taxon>Bdellovibrionia</taxon>
        <taxon>Bdellovibrionales</taxon>
        <taxon>Pseudobdellovibrionaceae</taxon>
        <taxon>Micavibrio</taxon>
    </lineage>
</organism>
<accession>A0A2W5HC95</accession>